<reference evidence="1" key="2">
    <citation type="submission" date="2023-01" db="EMBL/GenBank/DDBJ databases">
        <authorList>
            <person name="Uljanovas D."/>
        </authorList>
    </citation>
    <scope>NUCLEOTIDE SEQUENCE</scope>
    <source>
        <strain evidence="1">W48</strain>
    </source>
</reference>
<protein>
    <recommendedName>
        <fullName evidence="3">Lipoprotein</fullName>
    </recommendedName>
</protein>
<dbReference type="AlphaFoldDB" id="A0AAW7Q6X3"/>
<proteinExistence type="predicted"/>
<dbReference type="Proteomes" id="UP001170713">
    <property type="component" value="Unassembled WGS sequence"/>
</dbReference>
<comment type="caution">
    <text evidence="1">The sequence shown here is derived from an EMBL/GenBank/DDBJ whole genome shotgun (WGS) entry which is preliminary data.</text>
</comment>
<gene>
    <name evidence="1" type="ORF">PJV88_09570</name>
</gene>
<sequence>MKKQALKIILITSITLSGCAKKELILADNINLNNANGTLTFLPMPTNCINGFKPTKVKVKEEKKVGYFIEVSVCKIDDNSIKFKQINTMENLDEVLFSEKTYEKLPYYNCNTEEAKREKYKRVSICKKSDGFSELVILSPKI</sequence>
<evidence type="ECO:0008006" key="3">
    <source>
        <dbReference type="Google" id="ProtNLM"/>
    </source>
</evidence>
<organism evidence="1 2">
    <name type="scientific">Aliarcobacter butzleri</name>
    <dbReference type="NCBI Taxonomy" id="28197"/>
    <lineage>
        <taxon>Bacteria</taxon>
        <taxon>Pseudomonadati</taxon>
        <taxon>Campylobacterota</taxon>
        <taxon>Epsilonproteobacteria</taxon>
        <taxon>Campylobacterales</taxon>
        <taxon>Arcobacteraceae</taxon>
        <taxon>Aliarcobacter</taxon>
    </lineage>
</organism>
<reference evidence="1" key="1">
    <citation type="journal article" date="2023" name="Microorganisms">
        <title>Genomic Characterization of Arcobacter butzleri Strains Isolated from Various Sources in Lithuania.</title>
        <authorList>
            <person name="Uljanovas D."/>
            <person name="Golz G."/>
            <person name="Fleischmann S."/>
            <person name="Kudirkiene E."/>
            <person name="Kasetiene N."/>
            <person name="Grineviciene A."/>
            <person name="Tamuleviciene E."/>
            <person name="Aksomaitiene J."/>
            <person name="Alter T."/>
            <person name="Malakauskas M."/>
        </authorList>
    </citation>
    <scope>NUCLEOTIDE SEQUENCE</scope>
    <source>
        <strain evidence="1">W48</strain>
    </source>
</reference>
<dbReference type="EMBL" id="JAQJJC010000016">
    <property type="protein sequence ID" value="MDN5114875.1"/>
    <property type="molecule type" value="Genomic_DNA"/>
</dbReference>
<name>A0AAW7Q6X3_9BACT</name>
<evidence type="ECO:0000313" key="2">
    <source>
        <dbReference type="Proteomes" id="UP001170713"/>
    </source>
</evidence>
<dbReference type="PROSITE" id="PS51257">
    <property type="entry name" value="PROKAR_LIPOPROTEIN"/>
    <property type="match status" value="1"/>
</dbReference>
<evidence type="ECO:0000313" key="1">
    <source>
        <dbReference type="EMBL" id="MDN5114875.1"/>
    </source>
</evidence>
<accession>A0AAW7Q6X3</accession>
<dbReference type="RefSeq" id="WP_301343218.1">
    <property type="nucleotide sequence ID" value="NZ_JAQJJC010000016.1"/>
</dbReference>